<dbReference type="PROSITE" id="PS50109">
    <property type="entry name" value="HIS_KIN"/>
    <property type="match status" value="1"/>
</dbReference>
<comment type="catalytic activity">
    <reaction evidence="1">
        <text>ATP + protein L-histidine = ADP + protein N-phospho-L-histidine.</text>
        <dbReference type="EC" id="2.7.13.3"/>
    </reaction>
</comment>
<dbReference type="InterPro" id="IPR011006">
    <property type="entry name" value="CheY-like_superfamily"/>
</dbReference>
<dbReference type="FunFam" id="3.30.565.10:FF:000010">
    <property type="entry name" value="Sensor histidine kinase RcsC"/>
    <property type="match status" value="1"/>
</dbReference>
<feature type="region of interest" description="Disordered" evidence="14">
    <location>
        <begin position="697"/>
        <end position="718"/>
    </location>
</feature>
<keyword evidence="20" id="KW-1185">Reference proteome</keyword>
<feature type="transmembrane region" description="Helical" evidence="15">
    <location>
        <begin position="35"/>
        <end position="55"/>
    </location>
</feature>
<protein>
    <recommendedName>
        <fullName evidence="3">histidine kinase</fullName>
        <ecNumber evidence="3">2.7.13.3</ecNumber>
    </recommendedName>
</protein>
<dbReference type="InterPro" id="IPR008207">
    <property type="entry name" value="Sig_transdc_His_kin_Hpt_dom"/>
</dbReference>
<evidence type="ECO:0000313" key="20">
    <source>
        <dbReference type="Proteomes" id="UP000266273"/>
    </source>
</evidence>
<dbReference type="OrthoDB" id="9813151at2"/>
<dbReference type="AlphaFoldDB" id="A0A397PDZ3"/>
<dbReference type="SMART" id="SM00448">
    <property type="entry name" value="REC"/>
    <property type="match status" value="1"/>
</dbReference>
<dbReference type="Proteomes" id="UP000266273">
    <property type="component" value="Unassembled WGS sequence"/>
</dbReference>
<dbReference type="PROSITE" id="PS50110">
    <property type="entry name" value="RESPONSE_REGULATORY"/>
    <property type="match status" value="1"/>
</dbReference>
<keyword evidence="10" id="KW-0902">Two-component regulatory system</keyword>
<evidence type="ECO:0000256" key="7">
    <source>
        <dbReference type="ARBA" id="ARBA00022741"/>
    </source>
</evidence>
<feature type="transmembrane region" description="Helical" evidence="15">
    <location>
        <begin position="165"/>
        <end position="182"/>
    </location>
</feature>
<keyword evidence="6 15" id="KW-0812">Transmembrane</keyword>
<evidence type="ECO:0000259" key="16">
    <source>
        <dbReference type="PROSITE" id="PS50109"/>
    </source>
</evidence>
<evidence type="ECO:0000256" key="10">
    <source>
        <dbReference type="ARBA" id="ARBA00023012"/>
    </source>
</evidence>
<accession>A0A397PDZ3</accession>
<dbReference type="PRINTS" id="PR00344">
    <property type="entry name" value="BCTRLSENSOR"/>
</dbReference>
<evidence type="ECO:0000256" key="4">
    <source>
        <dbReference type="ARBA" id="ARBA00022475"/>
    </source>
</evidence>
<dbReference type="RefSeq" id="WP_119062636.1">
    <property type="nucleotide sequence ID" value="NZ_QXDF01000006.1"/>
</dbReference>
<dbReference type="SUPFAM" id="SSF52172">
    <property type="entry name" value="CheY-like"/>
    <property type="match status" value="1"/>
</dbReference>
<evidence type="ECO:0000256" key="12">
    <source>
        <dbReference type="PROSITE-ProRule" id="PRU00110"/>
    </source>
</evidence>
<keyword evidence="19" id="KW-0418">Kinase</keyword>
<dbReference type="CDD" id="cd17546">
    <property type="entry name" value="REC_hyHK_CKI1_RcsC-like"/>
    <property type="match status" value="1"/>
</dbReference>
<name>A0A397PDZ3_9HYPH</name>
<keyword evidence="5 13" id="KW-0597">Phosphoprotein</keyword>
<evidence type="ECO:0000256" key="3">
    <source>
        <dbReference type="ARBA" id="ARBA00012438"/>
    </source>
</evidence>
<dbReference type="InterPro" id="IPR003594">
    <property type="entry name" value="HATPase_dom"/>
</dbReference>
<dbReference type="GO" id="GO:0005524">
    <property type="term" value="F:ATP binding"/>
    <property type="evidence" value="ECO:0007669"/>
    <property type="project" value="UniProtKB-KW"/>
</dbReference>
<evidence type="ECO:0000256" key="11">
    <source>
        <dbReference type="ARBA" id="ARBA00023136"/>
    </source>
</evidence>
<dbReference type="InterPro" id="IPR004358">
    <property type="entry name" value="Sig_transdc_His_kin-like_C"/>
</dbReference>
<dbReference type="Pfam" id="PF01627">
    <property type="entry name" value="Hpt"/>
    <property type="match status" value="1"/>
</dbReference>
<keyword evidence="8" id="KW-0067">ATP-binding</keyword>
<keyword evidence="9 15" id="KW-1133">Transmembrane helix</keyword>
<feature type="region of interest" description="Disordered" evidence="14">
    <location>
        <begin position="825"/>
        <end position="845"/>
    </location>
</feature>
<dbReference type="EMBL" id="QXDF01000006">
    <property type="protein sequence ID" value="RIA45387.1"/>
    <property type="molecule type" value="Genomic_DNA"/>
</dbReference>
<dbReference type="Pfam" id="PF02518">
    <property type="entry name" value="HATPase_c"/>
    <property type="match status" value="1"/>
</dbReference>
<reference evidence="19 20" key="1">
    <citation type="submission" date="2018-08" db="EMBL/GenBank/DDBJ databases">
        <title>Genomic Encyclopedia of Archaeal and Bacterial Type Strains, Phase II (KMG-II): from individual species to whole genera.</title>
        <authorList>
            <person name="Goeker M."/>
        </authorList>
    </citation>
    <scope>NUCLEOTIDE SEQUENCE [LARGE SCALE GENOMIC DNA]</scope>
    <source>
        <strain evidence="19 20">DSM 5002</strain>
    </source>
</reference>
<dbReference type="InterPro" id="IPR036097">
    <property type="entry name" value="HisK_dim/P_sf"/>
</dbReference>
<keyword evidence="4" id="KW-1003">Cell membrane</keyword>
<evidence type="ECO:0000256" key="6">
    <source>
        <dbReference type="ARBA" id="ARBA00022692"/>
    </source>
</evidence>
<feature type="domain" description="Histidine kinase" evidence="16">
    <location>
        <begin position="209"/>
        <end position="429"/>
    </location>
</feature>
<dbReference type="InterPro" id="IPR036890">
    <property type="entry name" value="HATPase_C_sf"/>
</dbReference>
<dbReference type="Gene3D" id="1.20.120.160">
    <property type="entry name" value="HPT domain"/>
    <property type="match status" value="1"/>
</dbReference>
<feature type="compositionally biased region" description="Polar residues" evidence="14">
    <location>
        <begin position="831"/>
        <end position="845"/>
    </location>
</feature>
<dbReference type="InterPro" id="IPR005467">
    <property type="entry name" value="His_kinase_dom"/>
</dbReference>
<dbReference type="GO" id="GO:0005886">
    <property type="term" value="C:plasma membrane"/>
    <property type="evidence" value="ECO:0007669"/>
    <property type="project" value="UniProtKB-SubCell"/>
</dbReference>
<evidence type="ECO:0000313" key="19">
    <source>
        <dbReference type="EMBL" id="RIA45387.1"/>
    </source>
</evidence>
<feature type="transmembrane region" description="Helical" evidence="15">
    <location>
        <begin position="135"/>
        <end position="158"/>
    </location>
</feature>
<dbReference type="SMART" id="SM00388">
    <property type="entry name" value="HisKA"/>
    <property type="match status" value="1"/>
</dbReference>
<feature type="domain" description="HPt" evidence="18">
    <location>
        <begin position="732"/>
        <end position="821"/>
    </location>
</feature>
<dbReference type="SUPFAM" id="SSF55874">
    <property type="entry name" value="ATPase domain of HSP90 chaperone/DNA topoisomerase II/histidine kinase"/>
    <property type="match status" value="1"/>
</dbReference>
<dbReference type="SMART" id="SM00387">
    <property type="entry name" value="HATPase_c"/>
    <property type="match status" value="1"/>
</dbReference>
<dbReference type="CDD" id="cd16922">
    <property type="entry name" value="HATPase_EvgS-ArcB-TorS-like"/>
    <property type="match status" value="1"/>
</dbReference>
<feature type="domain" description="Response regulatory" evidence="17">
    <location>
        <begin position="576"/>
        <end position="693"/>
    </location>
</feature>
<evidence type="ECO:0000256" key="14">
    <source>
        <dbReference type="SAM" id="MobiDB-lite"/>
    </source>
</evidence>
<dbReference type="Gene3D" id="3.40.50.2300">
    <property type="match status" value="1"/>
</dbReference>
<dbReference type="GO" id="GO:0000155">
    <property type="term" value="F:phosphorelay sensor kinase activity"/>
    <property type="evidence" value="ECO:0007669"/>
    <property type="project" value="InterPro"/>
</dbReference>
<feature type="transmembrane region" description="Helical" evidence="15">
    <location>
        <begin position="108"/>
        <end position="129"/>
    </location>
</feature>
<evidence type="ECO:0000256" key="5">
    <source>
        <dbReference type="ARBA" id="ARBA00022553"/>
    </source>
</evidence>
<dbReference type="Gene3D" id="3.30.565.10">
    <property type="entry name" value="Histidine kinase-like ATPase, C-terminal domain"/>
    <property type="match status" value="1"/>
</dbReference>
<evidence type="ECO:0000256" key="9">
    <source>
        <dbReference type="ARBA" id="ARBA00022989"/>
    </source>
</evidence>
<keyword evidence="11 15" id="KW-0472">Membrane</keyword>
<dbReference type="PANTHER" id="PTHR45339:SF1">
    <property type="entry name" value="HYBRID SIGNAL TRANSDUCTION HISTIDINE KINASE J"/>
    <property type="match status" value="1"/>
</dbReference>
<evidence type="ECO:0000256" key="2">
    <source>
        <dbReference type="ARBA" id="ARBA00004651"/>
    </source>
</evidence>
<keyword evidence="7" id="KW-0547">Nucleotide-binding</keyword>
<evidence type="ECO:0000259" key="18">
    <source>
        <dbReference type="PROSITE" id="PS50894"/>
    </source>
</evidence>
<evidence type="ECO:0000256" key="13">
    <source>
        <dbReference type="PROSITE-ProRule" id="PRU00169"/>
    </source>
</evidence>
<dbReference type="EC" id="2.7.13.3" evidence="3"/>
<evidence type="ECO:0000259" key="17">
    <source>
        <dbReference type="PROSITE" id="PS50110"/>
    </source>
</evidence>
<comment type="subcellular location">
    <subcellularLocation>
        <location evidence="2">Cell membrane</location>
        <topology evidence="2">Multi-pass membrane protein</topology>
    </subcellularLocation>
</comment>
<feature type="modified residue" description="4-aspartylphosphate" evidence="13">
    <location>
        <position position="625"/>
    </location>
</feature>
<evidence type="ECO:0000256" key="8">
    <source>
        <dbReference type="ARBA" id="ARBA00022840"/>
    </source>
</evidence>
<dbReference type="InterPro" id="IPR003661">
    <property type="entry name" value="HisK_dim/P_dom"/>
</dbReference>
<organism evidence="19 20">
    <name type="scientific">Dichotomicrobium thermohalophilum</name>
    <dbReference type="NCBI Taxonomy" id="933063"/>
    <lineage>
        <taxon>Bacteria</taxon>
        <taxon>Pseudomonadati</taxon>
        <taxon>Pseudomonadota</taxon>
        <taxon>Alphaproteobacteria</taxon>
        <taxon>Hyphomicrobiales</taxon>
        <taxon>Hyphomicrobiaceae</taxon>
        <taxon>Dichotomicrobium</taxon>
    </lineage>
</organism>
<dbReference type="Pfam" id="PF00072">
    <property type="entry name" value="Response_reg"/>
    <property type="match status" value="1"/>
</dbReference>
<dbReference type="PROSITE" id="PS50894">
    <property type="entry name" value="HPT"/>
    <property type="match status" value="1"/>
</dbReference>
<dbReference type="CDD" id="cd00082">
    <property type="entry name" value="HisKA"/>
    <property type="match status" value="1"/>
</dbReference>
<feature type="transmembrane region" description="Helical" evidence="15">
    <location>
        <begin position="61"/>
        <end position="87"/>
    </location>
</feature>
<dbReference type="SUPFAM" id="SSF47384">
    <property type="entry name" value="Homodimeric domain of signal transducing histidine kinase"/>
    <property type="match status" value="1"/>
</dbReference>
<gene>
    <name evidence="19" type="ORF">BXY53_2808</name>
</gene>
<dbReference type="InterPro" id="IPR036641">
    <property type="entry name" value="HPT_dom_sf"/>
</dbReference>
<dbReference type="SUPFAM" id="SSF47226">
    <property type="entry name" value="Histidine-containing phosphotransfer domain, HPT domain"/>
    <property type="match status" value="1"/>
</dbReference>
<comment type="caution">
    <text evidence="19">The sequence shown here is derived from an EMBL/GenBank/DDBJ whole genome shotgun (WGS) entry which is preliminary data.</text>
</comment>
<dbReference type="Pfam" id="PF00512">
    <property type="entry name" value="HisKA"/>
    <property type="match status" value="1"/>
</dbReference>
<keyword evidence="19" id="KW-0808">Transferase</keyword>
<sequence length="845" mass="91876">MTSQPMLSAPIQHAARLHQALAVARHAEPLEFEQLVVRYLIGIFTTSCAILSWYFDLLAPWQVTALAIFIPAAWVVAGGFMLHFAIWPKRRIARRAAAISFDALTLSLFIYFGGEAASIFFPVYLWVILGNGFRFGLAYMYAAMVANGLCFAFVVAYTPHWQADWAFAGGVLLSLLMIPLYVSRLIRALRSAMAEAEAANRAKSEFLATMSHELRTPLNAIIGLSQVLDRTAQSPQDRMSAMSINSAASRLLEMVDTILHFQKVESQAVTVSDAPFNVTELLHEAETLLRPLAQRKGLVLHIRFATPLPACIRGDREHLKTVLLNLGGNAVKYTDEGHVWITVAHAMHSTGPTLRIEVRDTGQGIPESEHARLFDRFAQAEESRRGKEGGVGLGLSLARSLVDLMGGRIGFSSAQGEGSIFWFEVPAPAIERPDETTPVSEVALLVRLQDRQRLLPGLRAYGLDAGKTIANPRDFVKARAASGDLWRYVLVVDELELDDRAIADIREALSAASIPPALVVTEDSNALDAWAAARLDNDRSHDAMLITTVAAWHGLKPQPQAPVQEDEPTHSVAPLSVLVADDNPFNREVAKKLLTLDGHRVVLANTGEEALDVLLRGGVDIAFLDINMPGGDGAEICKDYQLAVEPEAHIPIIAMTADTSAPTRENCLRAGMVAVLHKPVQLNELRETIRAHVHPTPLAPAARGKRGNATDPAESPSVDTRRLDEMIALFGPEAFRTEMATLFETDFEKHLEALHAAISEGHQTAARDALHALKSCANTIGAARLAALCSEKREANVAPDAGLAARIGAEYAAFRQVLYAHLGEAAEQPSPAETQEPSDAASQSR</sequence>
<dbReference type="Gene3D" id="1.10.287.130">
    <property type="match status" value="1"/>
</dbReference>
<evidence type="ECO:0000256" key="15">
    <source>
        <dbReference type="SAM" id="Phobius"/>
    </source>
</evidence>
<feature type="modified residue" description="Phosphohistidine" evidence="12">
    <location>
        <position position="771"/>
    </location>
</feature>
<dbReference type="InterPro" id="IPR001789">
    <property type="entry name" value="Sig_transdc_resp-reg_receiver"/>
</dbReference>
<dbReference type="PANTHER" id="PTHR45339">
    <property type="entry name" value="HYBRID SIGNAL TRANSDUCTION HISTIDINE KINASE J"/>
    <property type="match status" value="1"/>
</dbReference>
<proteinExistence type="predicted"/>
<evidence type="ECO:0000256" key="1">
    <source>
        <dbReference type="ARBA" id="ARBA00000085"/>
    </source>
</evidence>